<dbReference type="InterPro" id="IPR036511">
    <property type="entry name" value="TGT-like_sf"/>
</dbReference>
<gene>
    <name evidence="1" type="ORF">BSA145_10825</name>
</gene>
<dbReference type="RefSeq" id="WP_075622466.1">
    <property type="nucleotide sequence ID" value="NZ_CP015607.1"/>
</dbReference>
<proteinExistence type="predicted"/>
<dbReference type="GO" id="GO:0006400">
    <property type="term" value="P:tRNA modification"/>
    <property type="evidence" value="ECO:0007669"/>
    <property type="project" value="InterPro"/>
</dbReference>
<evidence type="ECO:0008006" key="3">
    <source>
        <dbReference type="Google" id="ProtNLM"/>
    </source>
</evidence>
<evidence type="ECO:0000313" key="1">
    <source>
        <dbReference type="EMBL" id="APT46321.1"/>
    </source>
</evidence>
<dbReference type="Gene3D" id="3.20.20.105">
    <property type="entry name" value="Queuine tRNA-ribosyltransferase-like"/>
    <property type="match status" value="1"/>
</dbReference>
<dbReference type="Proteomes" id="UP000185426">
    <property type="component" value="Chromosome"/>
</dbReference>
<reference evidence="1 2" key="1">
    <citation type="submission" date="2016-05" db="EMBL/GenBank/DDBJ databases">
        <title>Complete Genome and Methylome Analysis of Psychrotrophic Bacterial Isolates from Antarctic Lake Untersee.</title>
        <authorList>
            <person name="Fomenkov A."/>
            <person name="Akimov V.N."/>
            <person name="Vasilyeva L.V."/>
            <person name="Andersen D."/>
            <person name="Vincze T."/>
            <person name="Roberts R.J."/>
        </authorList>
    </citation>
    <scope>NUCLEOTIDE SEQUENCE [LARGE SCALE GENOMIC DNA]</scope>
    <source>
        <strain evidence="1 2">U14-5</strain>
    </source>
</reference>
<evidence type="ECO:0000313" key="2">
    <source>
        <dbReference type="Proteomes" id="UP000185426"/>
    </source>
</evidence>
<organism evidence="1 2">
    <name type="scientific">Bacillus safensis</name>
    <dbReference type="NCBI Taxonomy" id="561879"/>
    <lineage>
        <taxon>Bacteria</taxon>
        <taxon>Bacillati</taxon>
        <taxon>Bacillota</taxon>
        <taxon>Bacilli</taxon>
        <taxon>Bacillales</taxon>
        <taxon>Bacillaceae</taxon>
        <taxon>Bacillus</taxon>
    </lineage>
</organism>
<sequence length="323" mass="38347">MILSSIRKISKYNINTPLIVPSFSSKGFPYVKDLYNYIKPKLTEVSLISAFDLYYNFIDENDIFPSEILFIDSGGYERNKEHDISDIYNEFYIPSKWDETLYYSQVKNLKYPYQKVLVNYDYTESQSLITQIEEAMKIFDEFPHFASDFLFKPSNINYKFIKPEDIIKHYELLKRFDIIGFTEKELGSSVLERAKNLYLIRKSMQEFNLDTPIHVFGCSDPLSIILYFICGADIFDGLSWLRFSFNNYKPTYFNHYAIESNLWDRNDNEVKFISYIENLDLLNTLKGDLITFAETRNWESLNLSNYQLEGILKIYNKVLKEMR</sequence>
<dbReference type="AlphaFoldDB" id="A0A1L6ZIH7"/>
<dbReference type="SUPFAM" id="SSF51713">
    <property type="entry name" value="tRNA-guanine transglycosylase"/>
    <property type="match status" value="1"/>
</dbReference>
<accession>A0A1L6ZIH7</accession>
<name>A0A1L6ZIH7_BACIA</name>
<dbReference type="EMBL" id="CP015607">
    <property type="protein sequence ID" value="APT46321.1"/>
    <property type="molecule type" value="Genomic_DNA"/>
</dbReference>
<protein>
    <recommendedName>
        <fullName evidence="3">Queuine tRNA-ribosyltransferase</fullName>
    </recommendedName>
</protein>